<dbReference type="EMBL" id="QJKJ01005610">
    <property type="protein sequence ID" value="RDX89665.1"/>
    <property type="molecule type" value="Genomic_DNA"/>
</dbReference>
<evidence type="ECO:0000313" key="1">
    <source>
        <dbReference type="EMBL" id="RDX89665.1"/>
    </source>
</evidence>
<gene>
    <name evidence="1" type="ORF">CR513_28585</name>
</gene>
<sequence>MRRCPLRRSPRNLLGFCGVAVRSRFLALTVTGLATTHRASTQVPYSMTLHHCNSSTASRGSGGS</sequence>
<proteinExistence type="predicted"/>
<dbReference type="AlphaFoldDB" id="A0A371GGG8"/>
<evidence type="ECO:0000313" key="2">
    <source>
        <dbReference type="Proteomes" id="UP000257109"/>
    </source>
</evidence>
<name>A0A371GGG8_MUCPR</name>
<organism evidence="1 2">
    <name type="scientific">Mucuna pruriens</name>
    <name type="common">Velvet bean</name>
    <name type="synonym">Dolichos pruriens</name>
    <dbReference type="NCBI Taxonomy" id="157652"/>
    <lineage>
        <taxon>Eukaryota</taxon>
        <taxon>Viridiplantae</taxon>
        <taxon>Streptophyta</taxon>
        <taxon>Embryophyta</taxon>
        <taxon>Tracheophyta</taxon>
        <taxon>Spermatophyta</taxon>
        <taxon>Magnoliopsida</taxon>
        <taxon>eudicotyledons</taxon>
        <taxon>Gunneridae</taxon>
        <taxon>Pentapetalae</taxon>
        <taxon>rosids</taxon>
        <taxon>fabids</taxon>
        <taxon>Fabales</taxon>
        <taxon>Fabaceae</taxon>
        <taxon>Papilionoideae</taxon>
        <taxon>50 kb inversion clade</taxon>
        <taxon>NPAAA clade</taxon>
        <taxon>indigoferoid/millettioid clade</taxon>
        <taxon>Phaseoleae</taxon>
        <taxon>Mucuna</taxon>
    </lineage>
</organism>
<comment type="caution">
    <text evidence="1">The sequence shown here is derived from an EMBL/GenBank/DDBJ whole genome shotgun (WGS) entry which is preliminary data.</text>
</comment>
<feature type="non-terminal residue" evidence="1">
    <location>
        <position position="1"/>
    </location>
</feature>
<accession>A0A371GGG8</accession>
<dbReference type="Proteomes" id="UP000257109">
    <property type="component" value="Unassembled WGS sequence"/>
</dbReference>
<keyword evidence="2" id="KW-1185">Reference proteome</keyword>
<protein>
    <submittedName>
        <fullName evidence="1">Uncharacterized protein</fullName>
    </submittedName>
</protein>
<reference evidence="1" key="1">
    <citation type="submission" date="2018-05" db="EMBL/GenBank/DDBJ databases">
        <title>Draft genome of Mucuna pruriens seed.</title>
        <authorList>
            <person name="Nnadi N.E."/>
            <person name="Vos R."/>
            <person name="Hasami M.H."/>
            <person name="Devisetty U.K."/>
            <person name="Aguiy J.C."/>
        </authorList>
    </citation>
    <scope>NUCLEOTIDE SEQUENCE [LARGE SCALE GENOMIC DNA]</scope>
    <source>
        <strain evidence="1">JCA_2017</strain>
    </source>
</reference>